<dbReference type="PROSITE" id="PS51257">
    <property type="entry name" value="PROKAR_LIPOPROTEIN"/>
    <property type="match status" value="1"/>
</dbReference>
<reference evidence="4 5" key="1">
    <citation type="submission" date="2018-01" db="EMBL/GenBank/DDBJ databases">
        <title>Cryobacterium sp. nov., from glaciers in China.</title>
        <authorList>
            <person name="Liu Q."/>
            <person name="Xin Y.-H."/>
        </authorList>
    </citation>
    <scope>NUCLEOTIDE SEQUENCE [LARGE SCALE GENOMIC DNA]</scope>
    <source>
        <strain evidence="4 5">TMN-42</strain>
    </source>
</reference>
<feature type="region of interest" description="Disordered" evidence="1">
    <location>
        <begin position="34"/>
        <end position="53"/>
    </location>
</feature>
<keyword evidence="2" id="KW-0732">Signal</keyword>
<proteinExistence type="predicted"/>
<comment type="caution">
    <text evidence="4">The sequence shown here is derived from an EMBL/GenBank/DDBJ whole genome shotgun (WGS) entry which is preliminary data.</text>
</comment>
<feature type="chain" id="PRO_5015404144" description="DUF6993 domain-containing protein" evidence="2">
    <location>
        <begin position="31"/>
        <end position="165"/>
    </location>
</feature>
<dbReference type="InterPro" id="IPR054262">
    <property type="entry name" value="DUF6993"/>
</dbReference>
<protein>
    <recommendedName>
        <fullName evidence="3">DUF6993 domain-containing protein</fullName>
    </recommendedName>
</protein>
<name>A0A2S3ZJI0_9MICO</name>
<dbReference type="Pfam" id="PF22504">
    <property type="entry name" value="DUF6993"/>
    <property type="match status" value="1"/>
</dbReference>
<evidence type="ECO:0000259" key="3">
    <source>
        <dbReference type="Pfam" id="PF22504"/>
    </source>
</evidence>
<feature type="signal peptide" evidence="2">
    <location>
        <begin position="1"/>
        <end position="30"/>
    </location>
</feature>
<evidence type="ECO:0000313" key="5">
    <source>
        <dbReference type="Proteomes" id="UP000237340"/>
    </source>
</evidence>
<evidence type="ECO:0000313" key="4">
    <source>
        <dbReference type="EMBL" id="POH67720.1"/>
    </source>
</evidence>
<evidence type="ECO:0000256" key="1">
    <source>
        <dbReference type="SAM" id="MobiDB-lite"/>
    </source>
</evidence>
<gene>
    <name evidence="4" type="ORF">C3B61_06640</name>
</gene>
<dbReference type="EMBL" id="PPXD01000007">
    <property type="protein sequence ID" value="POH67720.1"/>
    <property type="molecule type" value="Genomic_DNA"/>
</dbReference>
<dbReference type="AlphaFoldDB" id="A0A2S3ZJI0"/>
<dbReference type="Proteomes" id="UP000237340">
    <property type="component" value="Unassembled WGS sequence"/>
</dbReference>
<feature type="domain" description="DUF6993" evidence="3">
    <location>
        <begin position="77"/>
        <end position="159"/>
    </location>
</feature>
<accession>A0A2S3ZJI0</accession>
<keyword evidence="5" id="KW-1185">Reference proteome</keyword>
<evidence type="ECO:0000256" key="2">
    <source>
        <dbReference type="SAM" id="SignalP"/>
    </source>
</evidence>
<sequence>MLDAPVRHSRRATTWAACLVLGLGLAGCSAAPVDRPTPTATATATASPTPTEVAPPALMPEGTAAENLPYFDSVITAALAADPNVAGRSYIDALVAAGFDKTTMEVTADTTTKGEPADTIQFSVNIAGECLIGQNGPSTGGYHSVVAPLLATGTCLVGATRQIDW</sequence>
<organism evidence="4 5">
    <name type="scientific">Cryobacterium zongtaii</name>
    <dbReference type="NCBI Taxonomy" id="1259217"/>
    <lineage>
        <taxon>Bacteria</taxon>
        <taxon>Bacillati</taxon>
        <taxon>Actinomycetota</taxon>
        <taxon>Actinomycetes</taxon>
        <taxon>Micrococcales</taxon>
        <taxon>Microbacteriaceae</taxon>
        <taxon>Cryobacterium</taxon>
    </lineage>
</organism>